<dbReference type="EMBL" id="KE525031">
    <property type="protein sequence ID" value="KFB40595.1"/>
    <property type="molecule type" value="Genomic_DNA"/>
</dbReference>
<protein>
    <submittedName>
        <fullName evidence="11">AGAP002995-PA-like protein</fullName>
    </submittedName>
</protein>
<feature type="transmembrane region" description="Helical" evidence="10">
    <location>
        <begin position="295"/>
        <end position="312"/>
    </location>
</feature>
<dbReference type="GO" id="GO:0005549">
    <property type="term" value="F:odorant binding"/>
    <property type="evidence" value="ECO:0007669"/>
    <property type="project" value="InterPro"/>
</dbReference>
<keyword evidence="8" id="KW-0675">Receptor</keyword>
<feature type="transmembrane region" description="Helical" evidence="10">
    <location>
        <begin position="179"/>
        <end position="199"/>
    </location>
</feature>
<dbReference type="Proteomes" id="UP000030765">
    <property type="component" value="Unassembled WGS sequence"/>
</dbReference>
<evidence type="ECO:0000313" key="11">
    <source>
        <dbReference type="EMBL" id="KFB40595.1"/>
    </source>
</evidence>
<keyword evidence="2" id="KW-1003">Cell membrane</keyword>
<keyword evidence="13" id="KW-1185">Reference proteome</keyword>
<dbReference type="Pfam" id="PF02949">
    <property type="entry name" value="7tm_6"/>
    <property type="match status" value="1"/>
</dbReference>
<dbReference type="GO" id="GO:0004984">
    <property type="term" value="F:olfactory receptor activity"/>
    <property type="evidence" value="ECO:0007669"/>
    <property type="project" value="InterPro"/>
</dbReference>
<feature type="transmembrane region" description="Helical" evidence="10">
    <location>
        <begin position="41"/>
        <end position="64"/>
    </location>
</feature>
<reference evidence="12" key="2">
    <citation type="submission" date="2020-05" db="UniProtKB">
        <authorList>
            <consortium name="EnsemblMetazoa"/>
        </authorList>
    </citation>
    <scope>IDENTIFICATION</scope>
</reference>
<dbReference type="OrthoDB" id="7740932at2759"/>
<evidence type="ECO:0000256" key="10">
    <source>
        <dbReference type="SAM" id="Phobius"/>
    </source>
</evidence>
<dbReference type="PANTHER" id="PTHR21137">
    <property type="entry name" value="ODORANT RECEPTOR"/>
    <property type="match status" value="1"/>
</dbReference>
<evidence type="ECO:0000313" key="12">
    <source>
        <dbReference type="EnsemblMetazoa" id="ASIC008110-PA"/>
    </source>
</evidence>
<evidence type="ECO:0000256" key="6">
    <source>
        <dbReference type="ARBA" id="ARBA00022989"/>
    </source>
</evidence>
<evidence type="ECO:0000256" key="7">
    <source>
        <dbReference type="ARBA" id="ARBA00023136"/>
    </source>
</evidence>
<feature type="transmembrane region" description="Helical" evidence="10">
    <location>
        <begin position="92"/>
        <end position="115"/>
    </location>
</feature>
<evidence type="ECO:0000256" key="2">
    <source>
        <dbReference type="ARBA" id="ARBA00022475"/>
    </source>
</evidence>
<reference evidence="11 13" key="1">
    <citation type="journal article" date="2014" name="BMC Genomics">
        <title>Genome sequence of Anopheles sinensis provides insight into genetics basis of mosquito competence for malaria parasites.</title>
        <authorList>
            <person name="Zhou D."/>
            <person name="Zhang D."/>
            <person name="Ding G."/>
            <person name="Shi L."/>
            <person name="Hou Q."/>
            <person name="Ye Y."/>
            <person name="Xu Y."/>
            <person name="Zhou H."/>
            <person name="Xiong C."/>
            <person name="Li S."/>
            <person name="Yu J."/>
            <person name="Hong S."/>
            <person name="Yu X."/>
            <person name="Zou P."/>
            <person name="Chen C."/>
            <person name="Chang X."/>
            <person name="Wang W."/>
            <person name="Lv Y."/>
            <person name="Sun Y."/>
            <person name="Ma L."/>
            <person name="Shen B."/>
            <person name="Zhu C."/>
        </authorList>
    </citation>
    <scope>NUCLEOTIDE SEQUENCE [LARGE SCALE GENOMIC DNA]</scope>
</reference>
<evidence type="ECO:0000256" key="4">
    <source>
        <dbReference type="ARBA" id="ARBA00022692"/>
    </source>
</evidence>
<keyword evidence="6 10" id="KW-1133">Transmembrane helix</keyword>
<dbReference type="GO" id="GO:0007165">
    <property type="term" value="P:signal transduction"/>
    <property type="evidence" value="ECO:0007669"/>
    <property type="project" value="UniProtKB-KW"/>
</dbReference>
<evidence type="ECO:0000256" key="1">
    <source>
        <dbReference type="ARBA" id="ARBA00004651"/>
    </source>
</evidence>
<keyword evidence="3" id="KW-0716">Sensory transduction</keyword>
<sequence>MLCASSSHYENFRKLEDFFNDRSFARNHPLTRRIRERCYRWGNCFTLIPQAGVLFVMLQCIYLKQYEKKSMMLVIRGDTIGTPLTHSLYISFLYFPSLCFFMGCSMVNVCLMGFLAEMEILATQLGELDDTVRRRLADEGNETCRKSFWIAYHDELRRCAKRHCEIFEMIDHMKQFSSLLFLLQHVFSLSFLVASAYVVLRANALRENIIFVEYPIPLVFLYFIFCLLVEKVQDMNNLIGQRLYGTEWMLQLRYSREFHHEYRSAVCTIAILLGRSQQRIRFTCGSINEVSMAKFTEFLNLIYTILMFFININ</sequence>
<name>A0A084VRK1_ANOSI</name>
<dbReference type="OMA" id="LYGTEWM"/>
<dbReference type="InterPro" id="IPR004117">
    <property type="entry name" value="7tm6_olfct_rcpt"/>
</dbReference>
<evidence type="ECO:0000256" key="5">
    <source>
        <dbReference type="ARBA" id="ARBA00022725"/>
    </source>
</evidence>
<dbReference type="EnsemblMetazoa" id="ASIC008110-RA">
    <property type="protein sequence ID" value="ASIC008110-PA"/>
    <property type="gene ID" value="ASIC008110"/>
</dbReference>
<dbReference type="VEuPathDB" id="VectorBase:ASIS003947"/>
<keyword evidence="5" id="KW-0552">Olfaction</keyword>
<accession>A0A084VRK1</accession>
<gene>
    <name evidence="11" type="ORF">ZHAS_00008110</name>
</gene>
<keyword evidence="9" id="KW-0807">Transducer</keyword>
<dbReference type="GO" id="GO:0005886">
    <property type="term" value="C:plasma membrane"/>
    <property type="evidence" value="ECO:0007669"/>
    <property type="project" value="UniProtKB-SubCell"/>
</dbReference>
<evidence type="ECO:0000256" key="8">
    <source>
        <dbReference type="ARBA" id="ARBA00023170"/>
    </source>
</evidence>
<dbReference type="EMBL" id="ATLV01015732">
    <property type="status" value="NOT_ANNOTATED_CDS"/>
    <property type="molecule type" value="Genomic_DNA"/>
</dbReference>
<organism evidence="11">
    <name type="scientific">Anopheles sinensis</name>
    <name type="common">Mosquito</name>
    <dbReference type="NCBI Taxonomy" id="74873"/>
    <lineage>
        <taxon>Eukaryota</taxon>
        <taxon>Metazoa</taxon>
        <taxon>Ecdysozoa</taxon>
        <taxon>Arthropoda</taxon>
        <taxon>Hexapoda</taxon>
        <taxon>Insecta</taxon>
        <taxon>Pterygota</taxon>
        <taxon>Neoptera</taxon>
        <taxon>Endopterygota</taxon>
        <taxon>Diptera</taxon>
        <taxon>Nematocera</taxon>
        <taxon>Culicoidea</taxon>
        <taxon>Culicidae</taxon>
        <taxon>Anophelinae</taxon>
        <taxon>Anopheles</taxon>
    </lineage>
</organism>
<dbReference type="AlphaFoldDB" id="A0A084VRK1"/>
<evidence type="ECO:0000256" key="3">
    <source>
        <dbReference type="ARBA" id="ARBA00022606"/>
    </source>
</evidence>
<feature type="transmembrane region" description="Helical" evidence="10">
    <location>
        <begin position="211"/>
        <end position="229"/>
    </location>
</feature>
<evidence type="ECO:0000256" key="9">
    <source>
        <dbReference type="ARBA" id="ARBA00023224"/>
    </source>
</evidence>
<keyword evidence="7 10" id="KW-0472">Membrane</keyword>
<dbReference type="VEuPathDB" id="VectorBase:ASIC008110"/>
<keyword evidence="4 10" id="KW-0812">Transmembrane</keyword>
<comment type="subcellular location">
    <subcellularLocation>
        <location evidence="1">Cell membrane</location>
        <topology evidence="1">Multi-pass membrane protein</topology>
    </subcellularLocation>
</comment>
<dbReference type="PANTHER" id="PTHR21137:SF35">
    <property type="entry name" value="ODORANT RECEPTOR 19A-RELATED"/>
    <property type="match status" value="1"/>
</dbReference>
<evidence type="ECO:0000313" key="13">
    <source>
        <dbReference type="Proteomes" id="UP000030765"/>
    </source>
</evidence>
<dbReference type="STRING" id="74873.A0A084VRK1"/>
<proteinExistence type="predicted"/>